<dbReference type="Pfam" id="PF24863">
    <property type="entry name" value="zf-CCCH_Mcm10"/>
    <property type="match status" value="1"/>
</dbReference>
<dbReference type="InterPro" id="IPR056791">
    <property type="entry name" value="Znf_Mcm10_C"/>
</dbReference>
<evidence type="ECO:0000256" key="8">
    <source>
        <dbReference type="ARBA" id="ARBA00023242"/>
    </source>
</evidence>
<evidence type="ECO:0000259" key="10">
    <source>
        <dbReference type="SMART" id="SM01280"/>
    </source>
</evidence>
<evidence type="ECO:0000256" key="3">
    <source>
        <dbReference type="ARBA" id="ARBA00017770"/>
    </source>
</evidence>
<dbReference type="Pfam" id="PF09332">
    <property type="entry name" value="Mcm10"/>
    <property type="match status" value="1"/>
</dbReference>
<sequence>MENSEEMDLDSLMELLDDEPFEEETSSEQASTAENSSVAAKCDRTQPARLVLKDMFQEDFLTPKVVENPKKDSSFNKPSLKMFPLKDSVVHTGETDDEDEESKEYLTKTGQSIKKVVEQRLSLSNLHSKPTKPAISTWTNKGKSKSDTNGPTKDSSFIVDSYSGIRVVNPLVSFSTLQQRMDGRRMIKMSFIHNFIKNGDIEGDWVTMGVIIQKVPPKTSANGKTYSIWKMSDLHDVEKPVSVFLFKTAHSELWKTAVGTVIGILNPSIMPKRDNHNELCIAVDQPGKCMMMGKSKDLGFCRSKRNDGTPCNVAVNMFQCEYCTFHIKKEYRKFSSKRSELQSCFSGREPSLKNKVLKGQNVFYGGQSFTATVEKKSSSKLKTKDKLTLSNLSLKRKAEALETVEKEKSVKKLADLYGPDILKAAEKNSEYINEMLTVPTAGSRNLLHHLMKEKTKQEEQAVKVIAPREQLKLYQNRMNMNCQNKQKDQMILKNLMPQIGRGLNPGQEVNLDFVSPKRNSASDIAKLKAIQLIREKGPLKNKDPNSTKVSQESADKVKTVLGRCIEEKKDGNQTKTEKSSVVTTKLGTLDMNSEKVKEILNRKSSHMYEVEMAEMEKEAAYFNALEKKERMEEKMASTLEIVCDVVSCKKCKYTAHSATERCKSEQHPLKCHKAVKRFFACKGCKHRTFAFTKLPTHVCRVCKGSNFERTSMMKARKGPKLDAETLNIRGEEEKFLDSQCSIKF</sequence>
<dbReference type="PANTHER" id="PTHR13454">
    <property type="entry name" value="PROTEIN MCM10 HOMOLOG"/>
    <property type="match status" value="1"/>
</dbReference>
<dbReference type="GO" id="GO:0003688">
    <property type="term" value="F:DNA replication origin binding"/>
    <property type="evidence" value="ECO:0007669"/>
    <property type="project" value="TreeGrafter"/>
</dbReference>
<reference evidence="11 12" key="1">
    <citation type="submission" date="2024-04" db="EMBL/GenBank/DDBJ databases">
        <authorList>
            <person name="Rising A."/>
            <person name="Reimegard J."/>
            <person name="Sonavane S."/>
            <person name="Akerstrom W."/>
            <person name="Nylinder S."/>
            <person name="Hedman E."/>
            <person name="Kallberg Y."/>
        </authorList>
    </citation>
    <scope>NUCLEOTIDE SEQUENCE [LARGE SCALE GENOMIC DNA]</scope>
</reference>
<dbReference type="PANTHER" id="PTHR13454:SF11">
    <property type="entry name" value="PROTEIN MCM10 HOMOLOG"/>
    <property type="match status" value="1"/>
</dbReference>
<dbReference type="Pfam" id="PF09329">
    <property type="entry name" value="zf-primase"/>
    <property type="match status" value="1"/>
</dbReference>
<dbReference type="InterPro" id="IPR012340">
    <property type="entry name" value="NA-bd_OB-fold"/>
</dbReference>
<gene>
    <name evidence="11" type="ORF">LARSCL_LOCUS16093</name>
</gene>
<keyword evidence="12" id="KW-1185">Reference proteome</keyword>
<organism evidence="11 12">
    <name type="scientific">Larinioides sclopetarius</name>
    <dbReference type="NCBI Taxonomy" id="280406"/>
    <lineage>
        <taxon>Eukaryota</taxon>
        <taxon>Metazoa</taxon>
        <taxon>Ecdysozoa</taxon>
        <taxon>Arthropoda</taxon>
        <taxon>Chelicerata</taxon>
        <taxon>Arachnida</taxon>
        <taxon>Araneae</taxon>
        <taxon>Araneomorphae</taxon>
        <taxon>Entelegynae</taxon>
        <taxon>Araneoidea</taxon>
        <taxon>Araneidae</taxon>
        <taxon>Larinioides</taxon>
    </lineage>
</organism>
<feature type="compositionally biased region" description="Acidic residues" evidence="9">
    <location>
        <begin position="1"/>
        <end position="26"/>
    </location>
</feature>
<dbReference type="Pfam" id="PF22379">
    <property type="entry name" value="OB_MCM10"/>
    <property type="match status" value="1"/>
</dbReference>
<dbReference type="InterPro" id="IPR055065">
    <property type="entry name" value="OB_MCM10"/>
</dbReference>
<comment type="similarity">
    <text evidence="2">Belongs to the MCM10 family.</text>
</comment>
<evidence type="ECO:0000313" key="11">
    <source>
        <dbReference type="EMBL" id="CAL1289708.1"/>
    </source>
</evidence>
<dbReference type="InterPro" id="IPR040184">
    <property type="entry name" value="Mcm10"/>
</dbReference>
<dbReference type="Proteomes" id="UP001497382">
    <property type="component" value="Unassembled WGS sequence"/>
</dbReference>
<dbReference type="AlphaFoldDB" id="A0AAV2B0A0"/>
<keyword evidence="4" id="KW-0235">DNA replication</keyword>
<evidence type="ECO:0000256" key="7">
    <source>
        <dbReference type="ARBA" id="ARBA00022833"/>
    </source>
</evidence>
<feature type="region of interest" description="Disordered" evidence="9">
    <location>
        <begin position="125"/>
        <end position="153"/>
    </location>
</feature>
<comment type="caution">
    <text evidence="11">The sequence shown here is derived from an EMBL/GenBank/DDBJ whole genome shotgun (WGS) entry which is preliminary data.</text>
</comment>
<proteinExistence type="inferred from homology"/>
<name>A0AAV2B0A0_9ARAC</name>
<comment type="subcellular location">
    <subcellularLocation>
        <location evidence="1">Nucleus</location>
    </subcellularLocation>
</comment>
<dbReference type="GO" id="GO:0006270">
    <property type="term" value="P:DNA replication initiation"/>
    <property type="evidence" value="ECO:0007669"/>
    <property type="project" value="InterPro"/>
</dbReference>
<evidence type="ECO:0000256" key="4">
    <source>
        <dbReference type="ARBA" id="ARBA00022705"/>
    </source>
</evidence>
<feature type="domain" description="Replication factor Mcm10 C-terminal" evidence="10">
    <location>
        <begin position="436"/>
        <end position="738"/>
    </location>
</feature>
<evidence type="ECO:0000256" key="1">
    <source>
        <dbReference type="ARBA" id="ARBA00004123"/>
    </source>
</evidence>
<feature type="region of interest" description="Disordered" evidence="9">
    <location>
        <begin position="1"/>
        <end position="41"/>
    </location>
</feature>
<keyword evidence="7" id="KW-0862">Zinc</keyword>
<dbReference type="GO" id="GO:0008270">
    <property type="term" value="F:zinc ion binding"/>
    <property type="evidence" value="ECO:0007669"/>
    <property type="project" value="UniProtKB-KW"/>
</dbReference>
<evidence type="ECO:0000256" key="2">
    <source>
        <dbReference type="ARBA" id="ARBA00009679"/>
    </source>
</evidence>
<keyword evidence="5" id="KW-0479">Metal-binding</keyword>
<keyword evidence="8" id="KW-0539">Nucleus</keyword>
<dbReference type="GO" id="GO:0043596">
    <property type="term" value="C:nuclear replication fork"/>
    <property type="evidence" value="ECO:0007669"/>
    <property type="project" value="TreeGrafter"/>
</dbReference>
<dbReference type="SMART" id="SM01280">
    <property type="entry name" value="Mcm10"/>
    <property type="match status" value="1"/>
</dbReference>
<dbReference type="FunFam" id="2.40.50.140:FF:000174">
    <property type="entry name" value="DNA replication licensing factor mcm10"/>
    <property type="match status" value="1"/>
</dbReference>
<keyword evidence="6" id="KW-0863">Zinc-finger</keyword>
<dbReference type="Gene3D" id="2.40.50.140">
    <property type="entry name" value="Nucleic acid-binding proteins"/>
    <property type="match status" value="1"/>
</dbReference>
<dbReference type="GO" id="GO:0003697">
    <property type="term" value="F:single-stranded DNA binding"/>
    <property type="evidence" value="ECO:0007669"/>
    <property type="project" value="InterPro"/>
</dbReference>
<dbReference type="InterPro" id="IPR015408">
    <property type="entry name" value="Znf_Mcm10/DnaG"/>
</dbReference>
<dbReference type="EMBL" id="CAXIEN010000254">
    <property type="protein sequence ID" value="CAL1289708.1"/>
    <property type="molecule type" value="Genomic_DNA"/>
</dbReference>
<evidence type="ECO:0000256" key="5">
    <source>
        <dbReference type="ARBA" id="ARBA00022723"/>
    </source>
</evidence>
<evidence type="ECO:0000313" key="12">
    <source>
        <dbReference type="Proteomes" id="UP001497382"/>
    </source>
</evidence>
<evidence type="ECO:0000256" key="6">
    <source>
        <dbReference type="ARBA" id="ARBA00022771"/>
    </source>
</evidence>
<dbReference type="InterPro" id="IPR015411">
    <property type="entry name" value="Rep_factor_Mcm10_C"/>
</dbReference>
<protein>
    <recommendedName>
        <fullName evidence="3">Protein MCM10 homolog</fullName>
    </recommendedName>
</protein>
<accession>A0AAV2B0A0</accession>
<evidence type="ECO:0000256" key="9">
    <source>
        <dbReference type="SAM" id="MobiDB-lite"/>
    </source>
</evidence>
<feature type="compositionally biased region" description="Low complexity" evidence="9">
    <location>
        <begin position="27"/>
        <end position="37"/>
    </location>
</feature>